<dbReference type="InParanoid" id="A0A136IRL1"/>
<dbReference type="Gene3D" id="4.10.240.10">
    <property type="entry name" value="Zn(2)-C6 fungal-type DNA-binding domain"/>
    <property type="match status" value="1"/>
</dbReference>
<dbReference type="GO" id="GO:0005634">
    <property type="term" value="C:nucleus"/>
    <property type="evidence" value="ECO:0007669"/>
    <property type="project" value="UniProtKB-SubCell"/>
</dbReference>
<evidence type="ECO:0000256" key="2">
    <source>
        <dbReference type="ARBA" id="ARBA00023015"/>
    </source>
</evidence>
<keyword evidence="4" id="KW-0804">Transcription</keyword>
<dbReference type="Proteomes" id="UP000070501">
    <property type="component" value="Unassembled WGS sequence"/>
</dbReference>
<name>A0A136IRL1_9PEZI</name>
<accession>A0A136IRL1</accession>
<dbReference type="InterPro" id="IPR049813">
    <property type="entry name" value="Elp-1-like_TD"/>
</dbReference>
<dbReference type="SMART" id="SM00066">
    <property type="entry name" value="GAL4"/>
    <property type="match status" value="1"/>
</dbReference>
<feature type="region of interest" description="Disordered" evidence="7">
    <location>
        <begin position="71"/>
        <end position="98"/>
    </location>
</feature>
<dbReference type="CDD" id="cd00067">
    <property type="entry name" value="GAL4"/>
    <property type="match status" value="1"/>
</dbReference>
<dbReference type="STRING" id="196109.A0A136IRL1"/>
<dbReference type="PANTHER" id="PTHR31845:SF39">
    <property type="entry name" value="TRANSCRIPTION FACTOR PBCR-RELATED"/>
    <property type="match status" value="1"/>
</dbReference>
<proteinExistence type="predicted"/>
<feature type="domain" description="Zn(2)-C6 fungal-type" evidence="8">
    <location>
        <begin position="7"/>
        <end position="40"/>
    </location>
</feature>
<evidence type="ECO:0000256" key="6">
    <source>
        <dbReference type="SAM" id="Coils"/>
    </source>
</evidence>
<keyword evidence="5" id="KW-0539">Nucleus</keyword>
<evidence type="ECO:0000256" key="1">
    <source>
        <dbReference type="ARBA" id="ARBA00004123"/>
    </source>
</evidence>
<evidence type="ECO:0000259" key="8">
    <source>
        <dbReference type="PROSITE" id="PS50048"/>
    </source>
</evidence>
<keyword evidence="10" id="KW-1185">Reference proteome</keyword>
<dbReference type="Pfam" id="PF00172">
    <property type="entry name" value="Zn_clus"/>
    <property type="match status" value="1"/>
</dbReference>
<evidence type="ECO:0000256" key="5">
    <source>
        <dbReference type="ARBA" id="ARBA00023242"/>
    </source>
</evidence>
<dbReference type="GO" id="GO:0000981">
    <property type="term" value="F:DNA-binding transcription factor activity, RNA polymerase II-specific"/>
    <property type="evidence" value="ECO:0007669"/>
    <property type="project" value="InterPro"/>
</dbReference>
<reference evidence="10" key="1">
    <citation type="submission" date="2016-02" db="EMBL/GenBank/DDBJ databases">
        <title>Draft genome sequence of Microdochium bolleyi, a fungal endophyte of beachgrass.</title>
        <authorList>
            <consortium name="DOE Joint Genome Institute"/>
            <person name="David A.S."/>
            <person name="May G."/>
            <person name="Haridas S."/>
            <person name="Lim J."/>
            <person name="Wang M."/>
            <person name="Labutti K."/>
            <person name="Lipzen A."/>
            <person name="Barry K."/>
            <person name="Grigoriev I.V."/>
        </authorList>
    </citation>
    <scope>NUCLEOTIDE SEQUENCE [LARGE SCALE GENOMIC DNA]</scope>
    <source>
        <strain evidence="10">J235TASD1</strain>
    </source>
</reference>
<dbReference type="GO" id="GO:0008270">
    <property type="term" value="F:zinc ion binding"/>
    <property type="evidence" value="ECO:0007669"/>
    <property type="project" value="InterPro"/>
</dbReference>
<dbReference type="InterPro" id="IPR036864">
    <property type="entry name" value="Zn2-C6_fun-type_DNA-bd_sf"/>
</dbReference>
<gene>
    <name evidence="9" type="ORF">Micbo1qcDRAFT_215854</name>
</gene>
<keyword evidence="6" id="KW-0175">Coiled coil</keyword>
<dbReference type="CDD" id="cd12148">
    <property type="entry name" value="fungal_TF_MHR"/>
    <property type="match status" value="1"/>
</dbReference>
<dbReference type="CDD" id="cd21931">
    <property type="entry name" value="TD_EMAP-like"/>
    <property type="match status" value="1"/>
</dbReference>
<sequence>MGKRTRACEECHRLKIKCDVGFPNNYNACERCVRNSLECVPAAPRLQRDRISELENQVEQLRNELLLVKSQRRAPSSSGSLNTTPSSSTQSHSASIPHDFHRGREPLSFLDTRIPHLKQQELLSAYVHEIAPAWPIVLLPTDDLDHVRRDCPLLLLCILTYTVTKHDQGTSQEAHDDLIRETMRILGDEVVVRGQQSIELVLALLIAGFWSKTAQAETHATCFQLTQIASDMAIDLGLAGSSVQSTPAAFFRNKEDPSTAESRRTWLACFLCMAAASVSTRRPIAVPWNTYHHECVLYLESMGGPSDILLCQLVRVSVLTQEITTSLQMCNLTTFLDGNTYTTHAIMDDLKARAATCAAQIFHSNATHFHGHLILWHTAMIYIHEPLFWTVTNMSSFTAPFIPGRIAVHDFARPAHPIPPLEAALPGIITHCHAVVDIATDQLSASTLVHLPSFCTASLVTYSLYMLVNVLVAATGPQRTYGRYIAREILQVDKYLGKLRALNVRLREVDPTMSCFTTRILDATGWLDQWYNDYVVIVQRFEATLGA</sequence>
<dbReference type="AlphaFoldDB" id="A0A136IRL1"/>
<dbReference type="PROSITE" id="PS50048">
    <property type="entry name" value="ZN2_CY6_FUNGAL_2"/>
    <property type="match status" value="1"/>
</dbReference>
<feature type="coiled-coil region" evidence="6">
    <location>
        <begin position="44"/>
        <end position="71"/>
    </location>
</feature>
<evidence type="ECO:0000256" key="3">
    <source>
        <dbReference type="ARBA" id="ARBA00023125"/>
    </source>
</evidence>
<feature type="compositionally biased region" description="Low complexity" evidence="7">
    <location>
        <begin position="76"/>
        <end position="95"/>
    </location>
</feature>
<organism evidence="9 10">
    <name type="scientific">Microdochium bolleyi</name>
    <dbReference type="NCBI Taxonomy" id="196109"/>
    <lineage>
        <taxon>Eukaryota</taxon>
        <taxon>Fungi</taxon>
        <taxon>Dikarya</taxon>
        <taxon>Ascomycota</taxon>
        <taxon>Pezizomycotina</taxon>
        <taxon>Sordariomycetes</taxon>
        <taxon>Xylariomycetidae</taxon>
        <taxon>Xylariales</taxon>
        <taxon>Microdochiaceae</taxon>
        <taxon>Microdochium</taxon>
    </lineage>
</organism>
<evidence type="ECO:0000313" key="10">
    <source>
        <dbReference type="Proteomes" id="UP000070501"/>
    </source>
</evidence>
<dbReference type="OrthoDB" id="3365636at2759"/>
<dbReference type="PROSITE" id="PS00463">
    <property type="entry name" value="ZN2_CY6_FUNGAL_1"/>
    <property type="match status" value="1"/>
</dbReference>
<dbReference type="GO" id="GO:0000976">
    <property type="term" value="F:transcription cis-regulatory region binding"/>
    <property type="evidence" value="ECO:0007669"/>
    <property type="project" value="TreeGrafter"/>
</dbReference>
<dbReference type="EMBL" id="KQ964262">
    <property type="protein sequence ID" value="KXJ87476.1"/>
    <property type="molecule type" value="Genomic_DNA"/>
</dbReference>
<keyword evidence="3" id="KW-0238">DNA-binding</keyword>
<dbReference type="SUPFAM" id="SSF57701">
    <property type="entry name" value="Zn2/Cys6 DNA-binding domain"/>
    <property type="match status" value="1"/>
</dbReference>
<dbReference type="PANTHER" id="PTHR31845">
    <property type="entry name" value="FINGER DOMAIN PROTEIN, PUTATIVE-RELATED"/>
    <property type="match status" value="1"/>
</dbReference>
<keyword evidence="2" id="KW-0805">Transcription regulation</keyword>
<dbReference type="InterPro" id="IPR001138">
    <property type="entry name" value="Zn2Cys6_DnaBD"/>
</dbReference>
<dbReference type="InterPro" id="IPR051089">
    <property type="entry name" value="prtT"/>
</dbReference>
<evidence type="ECO:0000313" key="9">
    <source>
        <dbReference type="EMBL" id="KXJ87476.1"/>
    </source>
</evidence>
<protein>
    <recommendedName>
        <fullName evidence="8">Zn(2)-C6 fungal-type domain-containing protein</fullName>
    </recommendedName>
</protein>
<evidence type="ECO:0000256" key="4">
    <source>
        <dbReference type="ARBA" id="ARBA00023163"/>
    </source>
</evidence>
<evidence type="ECO:0000256" key="7">
    <source>
        <dbReference type="SAM" id="MobiDB-lite"/>
    </source>
</evidence>
<comment type="subcellular location">
    <subcellularLocation>
        <location evidence="1">Nucleus</location>
    </subcellularLocation>
</comment>